<organism evidence="1 2">
    <name type="scientific">Polarella glacialis</name>
    <name type="common">Dinoflagellate</name>
    <dbReference type="NCBI Taxonomy" id="89957"/>
    <lineage>
        <taxon>Eukaryota</taxon>
        <taxon>Sar</taxon>
        <taxon>Alveolata</taxon>
        <taxon>Dinophyceae</taxon>
        <taxon>Suessiales</taxon>
        <taxon>Suessiaceae</taxon>
        <taxon>Polarella</taxon>
    </lineage>
</organism>
<evidence type="ECO:0000313" key="1">
    <source>
        <dbReference type="EMBL" id="CAE8728770.1"/>
    </source>
</evidence>
<evidence type="ECO:0000313" key="2">
    <source>
        <dbReference type="Proteomes" id="UP000626109"/>
    </source>
</evidence>
<dbReference type="SUPFAM" id="SSF52833">
    <property type="entry name" value="Thioredoxin-like"/>
    <property type="match status" value="1"/>
</dbReference>
<dbReference type="Gene3D" id="3.40.30.10">
    <property type="entry name" value="Glutaredoxin"/>
    <property type="match status" value="1"/>
</dbReference>
<dbReference type="InterPro" id="IPR036249">
    <property type="entry name" value="Thioredoxin-like_sf"/>
</dbReference>
<reference evidence="1" key="1">
    <citation type="submission" date="2021-02" db="EMBL/GenBank/DDBJ databases">
        <authorList>
            <person name="Dougan E. K."/>
            <person name="Rhodes N."/>
            <person name="Thang M."/>
            <person name="Chan C."/>
        </authorList>
    </citation>
    <scope>NUCLEOTIDE SEQUENCE</scope>
</reference>
<protein>
    <submittedName>
        <fullName evidence="1">Uncharacterized protein</fullName>
    </submittedName>
</protein>
<dbReference type="Proteomes" id="UP000626109">
    <property type="component" value="Unassembled WGS sequence"/>
</dbReference>
<dbReference type="EMBL" id="CAJNNW010035599">
    <property type="protein sequence ID" value="CAE8728770.1"/>
    <property type="molecule type" value="Genomic_DNA"/>
</dbReference>
<proteinExistence type="predicted"/>
<name>A0A813LMC9_POLGL</name>
<dbReference type="AlphaFoldDB" id="A0A813LMC9"/>
<comment type="caution">
    <text evidence="1">The sequence shown here is derived from an EMBL/GenBank/DDBJ whole genome shotgun (WGS) entry which is preliminary data.</text>
</comment>
<accession>A0A813LMC9</accession>
<feature type="non-terminal residue" evidence="1">
    <location>
        <position position="205"/>
    </location>
</feature>
<sequence length="205" mass="22468">NWHDKHLFKIVEPMTIRHLPAVHVQDLPRLVTSYVTVRCGSRLLFNELVHRCTQASATFKPDALASLVAAFSKSPHKPKVFSIVLGLIYQQEYLPSILVAQAQRSPSFLAVSVDENSPGEVVNIAELFKGKKGVLFALPGAFTPMKAWEKQQETEGKLPVEAMLGSTRSKRVVGGSPGRRRRLLTPLPGALSFGPEWEGCGVNGS</sequence>
<gene>
    <name evidence="1" type="ORF">PGLA2088_LOCUS45228</name>
</gene>